<dbReference type="InterPro" id="IPR038425">
    <property type="entry name" value="GAT_sf"/>
</dbReference>
<feature type="region of interest" description="Disordered" evidence="6">
    <location>
        <begin position="149"/>
        <end position="174"/>
    </location>
</feature>
<feature type="region of interest" description="Disordered" evidence="6">
    <location>
        <begin position="261"/>
        <end position="286"/>
    </location>
</feature>
<dbReference type="GO" id="GO:0016020">
    <property type="term" value="C:membrane"/>
    <property type="evidence" value="ECO:0007669"/>
    <property type="project" value="UniProtKB-SubCell"/>
</dbReference>
<dbReference type="InterPro" id="IPR004152">
    <property type="entry name" value="GAT_dom"/>
</dbReference>
<evidence type="ECO:0000313" key="9">
    <source>
        <dbReference type="EMBL" id="KAJ9537116.1"/>
    </source>
</evidence>
<feature type="region of interest" description="Disordered" evidence="6">
    <location>
        <begin position="407"/>
        <end position="693"/>
    </location>
</feature>
<keyword evidence="5" id="KW-0472">Membrane</keyword>
<feature type="compositionally biased region" description="Low complexity" evidence="6">
    <location>
        <begin position="455"/>
        <end position="467"/>
    </location>
</feature>
<evidence type="ECO:0000313" key="10">
    <source>
        <dbReference type="Proteomes" id="UP001172457"/>
    </source>
</evidence>
<evidence type="ECO:0000259" key="8">
    <source>
        <dbReference type="PROSITE" id="PS50909"/>
    </source>
</evidence>
<dbReference type="SMART" id="SM00288">
    <property type="entry name" value="VHS"/>
    <property type="match status" value="1"/>
</dbReference>
<dbReference type="PROSITE" id="PS50909">
    <property type="entry name" value="GAT"/>
    <property type="match status" value="1"/>
</dbReference>
<feature type="domain" description="GAT" evidence="8">
    <location>
        <begin position="174"/>
        <end position="262"/>
    </location>
</feature>
<evidence type="ECO:0000256" key="3">
    <source>
        <dbReference type="ARBA" id="ARBA00022448"/>
    </source>
</evidence>
<dbReference type="CDD" id="cd03561">
    <property type="entry name" value="VHS"/>
    <property type="match status" value="1"/>
</dbReference>
<sequence length="879" mass="97034">MVNPMVERATSDMLVGPDWSINIGICDLCNRDPGQAKDVVKAIKKRLGSKNVKVQLLTLTLLETIVKNCGDFVHKSVAEKDLLRDMVKIVKKKPDYHVKEKILILIDTWQEAFGGARARYPQYHAAYNELLHLGALFPKRTERSPPVFTPLQTQPLMRNPQNGNEAVESSADADASNLSMTEIQHARGIIDVLAEMLIAVDPTRKEGLRQEVVVDLVQQCRTYKKRVVHLVNSTSDESLLCEGLALNDELQRVLDKHEKLVSGASAPSENSRVVAKHETPSENSRVVAKHEAPVSGVSVPSEKSKPKLWMCLLLIQGRHKILGFSYENFPSISCRPTDSACANVESPMTTSEPSSATSEKVNPKFDLLSGDDYSIPTTDNFLAIVPFAEPQPATPIYRQNLMSQNSKPQNIAQEHTYPSSPQIQHISSQNGNLPQYDPISKKTQGSIPASGQTYSQHFQSQQPSFQPNETIQNTVTPQQVSSPVSRQRFCSSPQLEQSQHFPAQQPSFSPRSPYAQGSSPTAEKTYSSSPNFQHFVSRQPSFNSNGSLTSMVPVQSEPTSPYSQGSSPAWSGHTSQQQQQPSSPVYGAQTRQGGLPPPPWEIQLEENNQLGGMLYPTPGNDTNQPMGTGRSATHEPPGGNPSPATDCKRHPTTLEPPRNPPPTRRHSATHDPPPTRWHSATHEPEGGNPSNHKWQHLLPMSHKVAINPTQQQITGGPLPPMIHQAIHVEQIPPQQQFQSVVPHYHMAYMYPQQMYGDPMAQPYGCGYGYGYGCGGGYRVSNYAYTQPQQAQLLDHRMQWLSMRDDGFLNSSTVYATPSTSNASLNPSNADDKLFQDLGITNKTTGKALQGKSNQKTNLSIKNKDRQFTTTLKKAVGVKI</sequence>
<dbReference type="Gene3D" id="1.25.40.90">
    <property type="match status" value="1"/>
</dbReference>
<dbReference type="GO" id="GO:0043328">
    <property type="term" value="P:protein transport to vacuole involved in ubiquitin-dependent protein catabolic process via the multivesicular body sorting pathway"/>
    <property type="evidence" value="ECO:0007669"/>
    <property type="project" value="InterPro"/>
</dbReference>
<accession>A0AA38SIQ1</accession>
<feature type="compositionally biased region" description="Polar residues" evidence="6">
    <location>
        <begin position="150"/>
        <end position="164"/>
    </location>
</feature>
<dbReference type="SUPFAM" id="SSF48464">
    <property type="entry name" value="ENTH/VHS domain"/>
    <property type="match status" value="1"/>
</dbReference>
<name>A0AA38SIQ1_9ASTR</name>
<evidence type="ECO:0000256" key="2">
    <source>
        <dbReference type="ARBA" id="ARBA00007708"/>
    </source>
</evidence>
<feature type="compositionally biased region" description="Low complexity" evidence="6">
    <location>
        <begin position="575"/>
        <end position="584"/>
    </location>
</feature>
<feature type="compositionally biased region" description="Polar residues" evidence="6">
    <location>
        <begin position="468"/>
        <end position="574"/>
    </location>
</feature>
<keyword evidence="10" id="KW-1185">Reference proteome</keyword>
<organism evidence="9 10">
    <name type="scientific">Centaurea solstitialis</name>
    <name type="common">yellow star-thistle</name>
    <dbReference type="NCBI Taxonomy" id="347529"/>
    <lineage>
        <taxon>Eukaryota</taxon>
        <taxon>Viridiplantae</taxon>
        <taxon>Streptophyta</taxon>
        <taxon>Embryophyta</taxon>
        <taxon>Tracheophyta</taxon>
        <taxon>Spermatophyta</taxon>
        <taxon>Magnoliopsida</taxon>
        <taxon>eudicotyledons</taxon>
        <taxon>Gunneridae</taxon>
        <taxon>Pentapetalae</taxon>
        <taxon>asterids</taxon>
        <taxon>campanulids</taxon>
        <taxon>Asterales</taxon>
        <taxon>Asteraceae</taxon>
        <taxon>Carduoideae</taxon>
        <taxon>Cardueae</taxon>
        <taxon>Centaureinae</taxon>
        <taxon>Centaurea</taxon>
    </lineage>
</organism>
<comment type="similarity">
    <text evidence="2">Belongs to the TOM1 family.</text>
</comment>
<feature type="domain" description="VHS" evidence="7">
    <location>
        <begin position="9"/>
        <end position="138"/>
    </location>
</feature>
<dbReference type="AlphaFoldDB" id="A0AA38SIQ1"/>
<dbReference type="GO" id="GO:0043130">
    <property type="term" value="F:ubiquitin binding"/>
    <property type="evidence" value="ECO:0007669"/>
    <property type="project" value="InterPro"/>
</dbReference>
<evidence type="ECO:0000256" key="6">
    <source>
        <dbReference type="SAM" id="MobiDB-lite"/>
    </source>
</evidence>
<dbReference type="EMBL" id="JARYMX010000008">
    <property type="protein sequence ID" value="KAJ9537116.1"/>
    <property type="molecule type" value="Genomic_DNA"/>
</dbReference>
<dbReference type="PANTHER" id="PTHR45898:SF4">
    <property type="entry name" value="TARGET OF MYB PROTEIN 1"/>
    <property type="match status" value="1"/>
</dbReference>
<dbReference type="CDD" id="cd14231">
    <property type="entry name" value="GAT_GGA-like_plant"/>
    <property type="match status" value="1"/>
</dbReference>
<evidence type="ECO:0000256" key="5">
    <source>
        <dbReference type="ARBA" id="ARBA00023136"/>
    </source>
</evidence>
<dbReference type="SUPFAM" id="SSF89009">
    <property type="entry name" value="GAT-like domain"/>
    <property type="match status" value="1"/>
</dbReference>
<keyword evidence="3" id="KW-0813">Transport</keyword>
<dbReference type="PANTHER" id="PTHR45898">
    <property type="entry name" value="TOM1-LIKE PROTEIN"/>
    <property type="match status" value="1"/>
</dbReference>
<evidence type="ECO:0000259" key="7">
    <source>
        <dbReference type="PROSITE" id="PS50179"/>
    </source>
</evidence>
<comment type="caution">
    <text evidence="9">The sequence shown here is derived from an EMBL/GenBank/DDBJ whole genome shotgun (WGS) entry which is preliminary data.</text>
</comment>
<dbReference type="GO" id="GO:0005737">
    <property type="term" value="C:cytoplasm"/>
    <property type="evidence" value="ECO:0007669"/>
    <property type="project" value="UniProtKB-ARBA"/>
</dbReference>
<reference evidence="9" key="1">
    <citation type="submission" date="2023-03" db="EMBL/GenBank/DDBJ databases">
        <title>Chromosome-scale reference genome and RAD-based genetic map of yellow starthistle (Centaurea solstitialis) reveal putative structural variation and QTLs associated with invader traits.</title>
        <authorList>
            <person name="Reatini B."/>
            <person name="Cang F.A."/>
            <person name="Jiang Q."/>
            <person name="Mckibben M.T.W."/>
            <person name="Barker M.S."/>
            <person name="Rieseberg L.H."/>
            <person name="Dlugosch K.M."/>
        </authorList>
    </citation>
    <scope>NUCLEOTIDE SEQUENCE</scope>
    <source>
        <strain evidence="9">CAN-66</strain>
        <tissue evidence="9">Leaf</tissue>
    </source>
</reference>
<protein>
    <submittedName>
        <fullName evidence="9">Uncharacterized protein</fullName>
    </submittedName>
</protein>
<dbReference type="Gene3D" id="1.20.58.160">
    <property type="match status" value="1"/>
</dbReference>
<feature type="compositionally biased region" description="Polar residues" evidence="6">
    <location>
        <begin position="407"/>
        <end position="417"/>
    </location>
</feature>
<evidence type="ECO:0000256" key="1">
    <source>
        <dbReference type="ARBA" id="ARBA00004170"/>
    </source>
</evidence>
<comment type="subcellular location">
    <subcellularLocation>
        <location evidence="1">Membrane</location>
        <topology evidence="1">Peripheral membrane protein</topology>
    </subcellularLocation>
</comment>
<dbReference type="GO" id="GO:0035091">
    <property type="term" value="F:phosphatidylinositol binding"/>
    <property type="evidence" value="ECO:0007669"/>
    <property type="project" value="InterPro"/>
</dbReference>
<dbReference type="InterPro" id="IPR002014">
    <property type="entry name" value="VHS_dom"/>
</dbReference>
<dbReference type="FunFam" id="1.25.40.90:FF:000028">
    <property type="entry name" value="TOM1-like protein 2"/>
    <property type="match status" value="1"/>
</dbReference>
<dbReference type="Pfam" id="PF00790">
    <property type="entry name" value="VHS"/>
    <property type="match status" value="1"/>
</dbReference>
<dbReference type="Pfam" id="PF03127">
    <property type="entry name" value="GAT"/>
    <property type="match status" value="1"/>
</dbReference>
<evidence type="ECO:0000256" key="4">
    <source>
        <dbReference type="ARBA" id="ARBA00022927"/>
    </source>
</evidence>
<feature type="compositionally biased region" description="Low complexity" evidence="6">
    <location>
        <begin position="418"/>
        <end position="429"/>
    </location>
</feature>
<dbReference type="InterPro" id="IPR008942">
    <property type="entry name" value="ENTH_VHS"/>
</dbReference>
<dbReference type="Proteomes" id="UP001172457">
    <property type="component" value="Chromosome 8"/>
</dbReference>
<gene>
    <name evidence="9" type="ORF">OSB04_029849</name>
</gene>
<keyword evidence="4" id="KW-0653">Protein transport</keyword>
<dbReference type="PROSITE" id="PS50179">
    <property type="entry name" value="VHS"/>
    <property type="match status" value="1"/>
</dbReference>
<feature type="compositionally biased region" description="Polar residues" evidence="6">
    <location>
        <begin position="441"/>
        <end position="454"/>
    </location>
</feature>
<dbReference type="InterPro" id="IPR044836">
    <property type="entry name" value="TOL_plant"/>
</dbReference>
<proteinExistence type="inferred from homology"/>